<dbReference type="Proteomes" id="UP001642360">
    <property type="component" value="Unassembled WGS sequence"/>
</dbReference>
<feature type="region of interest" description="Disordered" evidence="1">
    <location>
        <begin position="71"/>
        <end position="168"/>
    </location>
</feature>
<dbReference type="AlphaFoldDB" id="A0ABC8S4G4"/>
<evidence type="ECO:0000313" key="2">
    <source>
        <dbReference type="EMBL" id="CAK9150690.1"/>
    </source>
</evidence>
<dbReference type="EMBL" id="CAUOFW020002058">
    <property type="protein sequence ID" value="CAK9150690.1"/>
    <property type="molecule type" value="Genomic_DNA"/>
</dbReference>
<reference evidence="2 3" key="1">
    <citation type="submission" date="2024-02" db="EMBL/GenBank/DDBJ databases">
        <authorList>
            <person name="Vignale AGUSTIN F."/>
            <person name="Sosa J E."/>
            <person name="Modenutti C."/>
        </authorList>
    </citation>
    <scope>NUCLEOTIDE SEQUENCE [LARGE SCALE GENOMIC DNA]</scope>
</reference>
<dbReference type="PANTHER" id="PTHR37708:SF2">
    <property type="entry name" value="HOMEOBOX HOX-B3-LIKE PROTEIN"/>
    <property type="match status" value="1"/>
</dbReference>
<sequence>MAGTRISLQPTHQPNPTLDRLFTAIDPKSLILSQFSTSDKPPQLLQLTTESFIMERGPRYKAYADLRESKLRTKNMKHPPQEPESDLTPPRKQVKFNGNLATPPSGRKKSSVLTQSVPDFSSALRKENRKPVNLLPAMMEKSVTPPTGSKYGKLSGSKSANSGEKRSGGLMARKSYASMEELKGFSLAAANAINGGKSGRGAGKAVLGCRQQRV</sequence>
<protein>
    <submittedName>
        <fullName evidence="2">Uncharacterized protein</fullName>
    </submittedName>
</protein>
<evidence type="ECO:0000256" key="1">
    <source>
        <dbReference type="SAM" id="MobiDB-lite"/>
    </source>
</evidence>
<evidence type="ECO:0000313" key="3">
    <source>
        <dbReference type="Proteomes" id="UP001642360"/>
    </source>
</evidence>
<organism evidence="2 3">
    <name type="scientific">Ilex paraguariensis</name>
    <name type="common">yerba mate</name>
    <dbReference type="NCBI Taxonomy" id="185542"/>
    <lineage>
        <taxon>Eukaryota</taxon>
        <taxon>Viridiplantae</taxon>
        <taxon>Streptophyta</taxon>
        <taxon>Embryophyta</taxon>
        <taxon>Tracheophyta</taxon>
        <taxon>Spermatophyta</taxon>
        <taxon>Magnoliopsida</taxon>
        <taxon>eudicotyledons</taxon>
        <taxon>Gunneridae</taxon>
        <taxon>Pentapetalae</taxon>
        <taxon>asterids</taxon>
        <taxon>campanulids</taxon>
        <taxon>Aquifoliales</taxon>
        <taxon>Aquifoliaceae</taxon>
        <taxon>Ilex</taxon>
    </lineage>
</organism>
<feature type="compositionally biased region" description="Low complexity" evidence="1">
    <location>
        <begin position="148"/>
        <end position="159"/>
    </location>
</feature>
<comment type="caution">
    <text evidence="2">The sequence shown here is derived from an EMBL/GenBank/DDBJ whole genome shotgun (WGS) entry which is preliminary data.</text>
</comment>
<name>A0ABC8S4G4_9AQUA</name>
<gene>
    <name evidence="2" type="ORF">ILEXP_LOCUS18844</name>
</gene>
<accession>A0ABC8S4G4</accession>
<keyword evidence="3" id="KW-1185">Reference proteome</keyword>
<dbReference type="PANTHER" id="PTHR37708">
    <property type="entry name" value="HOMEOBOX HOX-B3-LIKE PROTEIN"/>
    <property type="match status" value="1"/>
</dbReference>
<proteinExistence type="predicted"/>